<organism evidence="2 3">
    <name type="scientific">Astyanax mexicanus</name>
    <name type="common">Blind cave fish</name>
    <name type="synonym">Astyanax fasciatus mexicanus</name>
    <dbReference type="NCBI Taxonomy" id="7994"/>
    <lineage>
        <taxon>Eukaryota</taxon>
        <taxon>Metazoa</taxon>
        <taxon>Chordata</taxon>
        <taxon>Craniata</taxon>
        <taxon>Vertebrata</taxon>
        <taxon>Euteleostomi</taxon>
        <taxon>Actinopterygii</taxon>
        <taxon>Neopterygii</taxon>
        <taxon>Teleostei</taxon>
        <taxon>Ostariophysi</taxon>
        <taxon>Characiformes</taxon>
        <taxon>Characoidei</taxon>
        <taxon>Acestrorhamphidae</taxon>
        <taxon>Acestrorhamphinae</taxon>
        <taxon>Astyanax</taxon>
    </lineage>
</organism>
<keyword evidence="1" id="KW-0853">WD repeat</keyword>
<dbReference type="PANTHER" id="PTHR45532:SF1">
    <property type="entry name" value="WD REPEAT-CONTAINING PROTEIN 97"/>
    <property type="match status" value="1"/>
</dbReference>
<evidence type="ECO:0000256" key="1">
    <source>
        <dbReference type="PROSITE-ProRule" id="PRU00221"/>
    </source>
</evidence>
<dbReference type="Proteomes" id="UP000018467">
    <property type="component" value="Unassembled WGS sequence"/>
</dbReference>
<reference evidence="2" key="3">
    <citation type="submission" date="2025-08" db="UniProtKB">
        <authorList>
            <consortium name="Ensembl"/>
        </authorList>
    </citation>
    <scope>IDENTIFICATION</scope>
</reference>
<reference evidence="3" key="2">
    <citation type="journal article" date="2014" name="Nat. Commun.">
        <title>The cavefish genome reveals candidate genes for eye loss.</title>
        <authorList>
            <person name="McGaugh S.E."/>
            <person name="Gross J.B."/>
            <person name="Aken B."/>
            <person name="Blin M."/>
            <person name="Borowsky R."/>
            <person name="Chalopin D."/>
            <person name="Hinaux H."/>
            <person name="Jeffery W.R."/>
            <person name="Keene A."/>
            <person name="Ma L."/>
            <person name="Minx P."/>
            <person name="Murphy D."/>
            <person name="O'Quin K.E."/>
            <person name="Retaux S."/>
            <person name="Rohner N."/>
            <person name="Searle S.M."/>
            <person name="Stahl B.A."/>
            <person name="Tabin C."/>
            <person name="Volff J.N."/>
            <person name="Yoshizawa M."/>
            <person name="Warren W.C."/>
        </authorList>
    </citation>
    <scope>NUCLEOTIDE SEQUENCE [LARGE SCALE GENOMIC DNA]</scope>
    <source>
        <strain evidence="3">female</strain>
    </source>
</reference>
<feature type="repeat" description="WD" evidence="1">
    <location>
        <begin position="126"/>
        <end position="158"/>
    </location>
</feature>
<dbReference type="GeneTree" id="ENSGT00940000180229"/>
<dbReference type="Gene3D" id="2.130.10.10">
    <property type="entry name" value="YVTN repeat-like/Quinoprotein amine dehydrogenase"/>
    <property type="match status" value="1"/>
</dbReference>
<dbReference type="SUPFAM" id="SSF50978">
    <property type="entry name" value="WD40 repeat-like"/>
    <property type="match status" value="1"/>
</dbReference>
<dbReference type="InParanoid" id="A0A3B1IVW8"/>
<dbReference type="Ensembl" id="ENSAMXT00000041113.1">
    <property type="protein sequence ID" value="ENSAMXP00000034078.1"/>
    <property type="gene ID" value="ENSAMXG00000034183.1"/>
</dbReference>
<protein>
    <submittedName>
        <fullName evidence="2">Uncharacterized protein</fullName>
    </submittedName>
</protein>
<keyword evidence="3" id="KW-1185">Reference proteome</keyword>
<name>A0A3B1IVW8_ASTMX</name>
<evidence type="ECO:0000313" key="2">
    <source>
        <dbReference type="Ensembl" id="ENSAMXP00000034078.1"/>
    </source>
</evidence>
<evidence type="ECO:0000313" key="3">
    <source>
        <dbReference type="Proteomes" id="UP000018467"/>
    </source>
</evidence>
<proteinExistence type="predicted"/>
<dbReference type="InterPro" id="IPR001680">
    <property type="entry name" value="WD40_rpt"/>
</dbReference>
<dbReference type="Bgee" id="ENSAMXG00000034183">
    <property type="expression patterns" value="Expressed in olfactory epithelium and 2 other cell types or tissues"/>
</dbReference>
<dbReference type="PROSITE" id="PS50294">
    <property type="entry name" value="WD_REPEATS_REGION"/>
    <property type="match status" value="1"/>
</dbReference>
<dbReference type="PROSITE" id="PS50082">
    <property type="entry name" value="WD_REPEATS_2"/>
    <property type="match status" value="1"/>
</dbReference>
<sequence>MCVCVRFLVILGHRSGGISVMQMHSGNVQYRVSAHNGQDVHCIRAYPDTNCILTAGEDRSVLVWRVFPHAQDCVSLQVSVFCAHTPVCVAMLDSLLTICLQQPQSATFSLVQYDLNTHTRTDHPPHHDHSSTITGLCVCPRLCVFVSCSQDSTVRIWDEENRLVRSAQCVCVHVCVYSRN</sequence>
<accession>A0A3B1IVW8</accession>
<dbReference type="InterPro" id="IPR036322">
    <property type="entry name" value="WD40_repeat_dom_sf"/>
</dbReference>
<reference evidence="3" key="1">
    <citation type="submission" date="2013-03" db="EMBL/GenBank/DDBJ databases">
        <authorList>
            <person name="Jeffery W."/>
            <person name="Warren W."/>
            <person name="Wilson R.K."/>
        </authorList>
    </citation>
    <scope>NUCLEOTIDE SEQUENCE</scope>
    <source>
        <strain evidence="3">female</strain>
    </source>
</reference>
<dbReference type="PANTHER" id="PTHR45532">
    <property type="entry name" value="WD REPEAT-CONTAINING PROTEIN 97"/>
    <property type="match status" value="1"/>
</dbReference>
<dbReference type="Pfam" id="PF00400">
    <property type="entry name" value="WD40"/>
    <property type="match status" value="2"/>
</dbReference>
<dbReference type="SMART" id="SM00320">
    <property type="entry name" value="WD40"/>
    <property type="match status" value="2"/>
</dbReference>
<dbReference type="AlphaFoldDB" id="A0A3B1IVW8"/>
<dbReference type="InterPro" id="IPR015943">
    <property type="entry name" value="WD40/YVTN_repeat-like_dom_sf"/>
</dbReference>
<reference evidence="2" key="4">
    <citation type="submission" date="2025-09" db="UniProtKB">
        <authorList>
            <consortium name="Ensembl"/>
        </authorList>
    </citation>
    <scope>IDENTIFICATION</scope>
</reference>